<proteinExistence type="predicted"/>
<dbReference type="Proteomes" id="UP000265520">
    <property type="component" value="Unassembled WGS sequence"/>
</dbReference>
<name>A0A392RX02_9FABA</name>
<evidence type="ECO:0000313" key="2">
    <source>
        <dbReference type="EMBL" id="MCI40682.1"/>
    </source>
</evidence>
<accession>A0A392RX02</accession>
<comment type="caution">
    <text evidence="2">The sequence shown here is derived from an EMBL/GenBank/DDBJ whole genome shotgun (WGS) entry which is preliminary data.</text>
</comment>
<evidence type="ECO:0000313" key="3">
    <source>
        <dbReference type="Proteomes" id="UP000265520"/>
    </source>
</evidence>
<keyword evidence="3" id="KW-1185">Reference proteome</keyword>
<evidence type="ECO:0000256" key="1">
    <source>
        <dbReference type="SAM" id="MobiDB-lite"/>
    </source>
</evidence>
<protein>
    <submittedName>
        <fullName evidence="2">Uncharacterized protein</fullName>
    </submittedName>
</protein>
<organism evidence="2 3">
    <name type="scientific">Trifolium medium</name>
    <dbReference type="NCBI Taxonomy" id="97028"/>
    <lineage>
        <taxon>Eukaryota</taxon>
        <taxon>Viridiplantae</taxon>
        <taxon>Streptophyta</taxon>
        <taxon>Embryophyta</taxon>
        <taxon>Tracheophyta</taxon>
        <taxon>Spermatophyta</taxon>
        <taxon>Magnoliopsida</taxon>
        <taxon>eudicotyledons</taxon>
        <taxon>Gunneridae</taxon>
        <taxon>Pentapetalae</taxon>
        <taxon>rosids</taxon>
        <taxon>fabids</taxon>
        <taxon>Fabales</taxon>
        <taxon>Fabaceae</taxon>
        <taxon>Papilionoideae</taxon>
        <taxon>50 kb inversion clade</taxon>
        <taxon>NPAAA clade</taxon>
        <taxon>Hologalegina</taxon>
        <taxon>IRL clade</taxon>
        <taxon>Trifolieae</taxon>
        <taxon>Trifolium</taxon>
    </lineage>
</organism>
<reference evidence="2 3" key="1">
    <citation type="journal article" date="2018" name="Front. Plant Sci.">
        <title>Red Clover (Trifolium pratense) and Zigzag Clover (T. medium) - A Picture of Genomic Similarities and Differences.</title>
        <authorList>
            <person name="Dluhosova J."/>
            <person name="Istvanek J."/>
            <person name="Nedelnik J."/>
            <person name="Repkova J."/>
        </authorList>
    </citation>
    <scope>NUCLEOTIDE SEQUENCE [LARGE SCALE GENOMIC DNA]</scope>
    <source>
        <strain evidence="3">cv. 10/8</strain>
        <tissue evidence="2">Leaf</tissue>
    </source>
</reference>
<feature type="non-terminal residue" evidence="2">
    <location>
        <position position="1"/>
    </location>
</feature>
<sequence>PISINYSSSHLPSLSFANLILKETISPSSQLAPPSTAVPPSTAQAKS</sequence>
<feature type="region of interest" description="Disordered" evidence="1">
    <location>
        <begin position="28"/>
        <end position="47"/>
    </location>
</feature>
<feature type="compositionally biased region" description="Low complexity" evidence="1">
    <location>
        <begin position="32"/>
        <end position="47"/>
    </location>
</feature>
<dbReference type="EMBL" id="LXQA010282719">
    <property type="protein sequence ID" value="MCI40682.1"/>
    <property type="molecule type" value="Genomic_DNA"/>
</dbReference>
<dbReference type="AlphaFoldDB" id="A0A392RX02"/>